<accession>A0ABW7FNI4</accession>
<evidence type="ECO:0000313" key="2">
    <source>
        <dbReference type="EMBL" id="MFG6442893.1"/>
    </source>
</evidence>
<comment type="caution">
    <text evidence="2">The sequence shown here is derived from an EMBL/GenBank/DDBJ whole genome shotgun (WGS) entry which is preliminary data.</text>
</comment>
<keyword evidence="3" id="KW-1185">Reference proteome</keyword>
<evidence type="ECO:0000313" key="3">
    <source>
        <dbReference type="Proteomes" id="UP001606301"/>
    </source>
</evidence>
<dbReference type="Proteomes" id="UP001606301">
    <property type="component" value="Unassembled WGS sequence"/>
</dbReference>
<gene>
    <name evidence="2" type="ORF">ACG0Z3_19560</name>
</gene>
<dbReference type="RefSeq" id="WP_394400639.1">
    <property type="nucleotide sequence ID" value="NZ_JBIGHW010000013.1"/>
</dbReference>
<proteinExistence type="predicted"/>
<evidence type="ECO:0000259" key="1">
    <source>
        <dbReference type="Pfam" id="PF22311"/>
    </source>
</evidence>
<dbReference type="EMBL" id="JBIGHW010000013">
    <property type="protein sequence ID" value="MFG6442893.1"/>
    <property type="molecule type" value="Genomic_DNA"/>
</dbReference>
<reference evidence="2 3" key="1">
    <citation type="submission" date="2024-08" db="EMBL/GenBank/DDBJ databases">
        <authorList>
            <person name="Lu H."/>
        </authorList>
    </citation>
    <scope>NUCLEOTIDE SEQUENCE [LARGE SCALE GENOMIC DNA]</scope>
    <source>
        <strain evidence="2 3">LKC17W</strain>
    </source>
</reference>
<organism evidence="2 3">
    <name type="scientific">Pelomonas margarita</name>
    <dbReference type="NCBI Taxonomy" id="3299031"/>
    <lineage>
        <taxon>Bacteria</taxon>
        <taxon>Pseudomonadati</taxon>
        <taxon>Pseudomonadota</taxon>
        <taxon>Betaproteobacteria</taxon>
        <taxon>Burkholderiales</taxon>
        <taxon>Sphaerotilaceae</taxon>
        <taxon>Roseateles</taxon>
    </lineage>
</organism>
<dbReference type="Pfam" id="PF22311">
    <property type="entry name" value="DUF6970"/>
    <property type="match status" value="1"/>
</dbReference>
<sequence>MAALAAALLVSACSSVDKPAAPDPEFVVHENLLAAERVDAKALARMTAHVGPDGQIVYLHTALCCDQFNKAYDADGRYLCAPSGGFTGQGDGRCPAWVHRLRQRPPDTAASNPWRMRDTL</sequence>
<feature type="domain" description="DUF6970" evidence="1">
    <location>
        <begin position="53"/>
        <end position="98"/>
    </location>
</feature>
<protein>
    <submittedName>
        <fullName evidence="2">DUF6970 domain-containing protein</fullName>
    </submittedName>
</protein>
<name>A0ABW7FNI4_9BURK</name>
<dbReference type="InterPro" id="IPR054243">
    <property type="entry name" value="DUF6970"/>
</dbReference>